<evidence type="ECO:0000259" key="4">
    <source>
        <dbReference type="Pfam" id="PF22936"/>
    </source>
</evidence>
<feature type="compositionally biased region" description="Polar residues" evidence="2">
    <location>
        <begin position="64"/>
        <end position="73"/>
    </location>
</feature>
<name>A0A7R9K724_TIMGE</name>
<dbReference type="InterPro" id="IPR054722">
    <property type="entry name" value="PolX-like_BBD"/>
</dbReference>
<evidence type="ECO:0000256" key="3">
    <source>
        <dbReference type="SAM" id="SignalP"/>
    </source>
</evidence>
<sequence>MSWYHKLMWQTDASSSHSVATMLPSHFHVLVILLGLSHDTSSQLVRESEGRVGRRQWRVRKEGGSNTTDNPAQVDTIPEKIDLDKEVSPVLDGDSNFVGQAISLLQRLNERLTALQALDEQQIRRLESLEYRLTKIEVQGQEKYEALRTELREVSRRAQQLDWQSSKMDASLEGIKLDTTGLKHGQDQLRGLHGTAVRLPNLVDEDLQSKIQTLVASMYSVRGAVGVLQEDIAAIKKNVSTLNNMTSHTSSVSRQLLTTKHFTTAMLEMKEHTATPVASLLGSVNSRGEGDEIPRDCWELLEKGNNRSGIYRESPNGDEVILENNQSLSIKGKDTVRIRKIIKGEWHDSTITSFLFIPDLRKNLFSEGAIASRGMKLVKKKIMLKYIKMWCL</sequence>
<protein>
    <recommendedName>
        <fullName evidence="4">Retrovirus-related Pol polyprotein from transposon TNT 1-94-like beta-barrel domain-containing protein</fullName>
    </recommendedName>
</protein>
<feature type="signal peptide" evidence="3">
    <location>
        <begin position="1"/>
        <end position="42"/>
    </location>
</feature>
<dbReference type="EMBL" id="OE844575">
    <property type="protein sequence ID" value="CAD7605693.1"/>
    <property type="molecule type" value="Genomic_DNA"/>
</dbReference>
<keyword evidence="1" id="KW-0175">Coiled coil</keyword>
<dbReference type="Pfam" id="PF22936">
    <property type="entry name" value="Pol_BBD"/>
    <property type="match status" value="1"/>
</dbReference>
<keyword evidence="3" id="KW-0732">Signal</keyword>
<feature type="domain" description="Retrovirus-related Pol polyprotein from transposon TNT 1-94-like beta-barrel" evidence="4">
    <location>
        <begin position="311"/>
        <end position="374"/>
    </location>
</feature>
<accession>A0A7R9K724</accession>
<reference evidence="5" key="1">
    <citation type="submission" date="2020-11" db="EMBL/GenBank/DDBJ databases">
        <authorList>
            <person name="Tran Van P."/>
        </authorList>
    </citation>
    <scope>NUCLEOTIDE SEQUENCE</scope>
</reference>
<feature type="coiled-coil region" evidence="1">
    <location>
        <begin position="105"/>
        <end position="164"/>
    </location>
</feature>
<gene>
    <name evidence="5" type="ORF">TGEB3V08_LOCUS9588</name>
</gene>
<evidence type="ECO:0000313" key="5">
    <source>
        <dbReference type="EMBL" id="CAD7605693.1"/>
    </source>
</evidence>
<dbReference type="AlphaFoldDB" id="A0A7R9K724"/>
<evidence type="ECO:0000256" key="1">
    <source>
        <dbReference type="SAM" id="Coils"/>
    </source>
</evidence>
<feature type="chain" id="PRO_5031007934" description="Retrovirus-related Pol polyprotein from transposon TNT 1-94-like beta-barrel domain-containing protein" evidence="3">
    <location>
        <begin position="43"/>
        <end position="392"/>
    </location>
</feature>
<evidence type="ECO:0000256" key="2">
    <source>
        <dbReference type="SAM" id="MobiDB-lite"/>
    </source>
</evidence>
<feature type="region of interest" description="Disordered" evidence="2">
    <location>
        <begin position="55"/>
        <end position="74"/>
    </location>
</feature>
<organism evidence="5">
    <name type="scientific">Timema genevievae</name>
    <name type="common">Walking stick</name>
    <dbReference type="NCBI Taxonomy" id="629358"/>
    <lineage>
        <taxon>Eukaryota</taxon>
        <taxon>Metazoa</taxon>
        <taxon>Ecdysozoa</taxon>
        <taxon>Arthropoda</taxon>
        <taxon>Hexapoda</taxon>
        <taxon>Insecta</taxon>
        <taxon>Pterygota</taxon>
        <taxon>Neoptera</taxon>
        <taxon>Polyneoptera</taxon>
        <taxon>Phasmatodea</taxon>
        <taxon>Timematodea</taxon>
        <taxon>Timematoidea</taxon>
        <taxon>Timematidae</taxon>
        <taxon>Timema</taxon>
    </lineage>
</organism>
<proteinExistence type="predicted"/>